<gene>
    <name evidence="8" type="ORF">Cgig2_022391</name>
</gene>
<evidence type="ECO:0000313" key="8">
    <source>
        <dbReference type="EMBL" id="KAJ8442508.1"/>
    </source>
</evidence>
<dbReference type="InterPro" id="IPR012328">
    <property type="entry name" value="Chalcone/stilbene_synt_C"/>
</dbReference>
<name>A0A9Q1KFP5_9CARY</name>
<dbReference type="PANTHER" id="PTHR31561">
    <property type="entry name" value="3-KETOACYL-COA SYNTHASE"/>
    <property type="match status" value="1"/>
</dbReference>
<dbReference type="CDD" id="cd00831">
    <property type="entry name" value="CHS_like"/>
    <property type="match status" value="1"/>
</dbReference>
<comment type="catalytic activity">
    <reaction evidence="2">
        <text>a very-long-chain acyl-CoA + malonyl-CoA + H(+) = a very-long-chain 3-oxoacyl-CoA + CO2 + CoA</text>
        <dbReference type="Rhea" id="RHEA:32727"/>
        <dbReference type="ChEBI" id="CHEBI:15378"/>
        <dbReference type="ChEBI" id="CHEBI:16526"/>
        <dbReference type="ChEBI" id="CHEBI:57287"/>
        <dbReference type="ChEBI" id="CHEBI:57384"/>
        <dbReference type="ChEBI" id="CHEBI:90725"/>
        <dbReference type="ChEBI" id="CHEBI:90736"/>
        <dbReference type="EC" id="2.3.1.199"/>
    </reaction>
</comment>
<dbReference type="Pfam" id="PF08392">
    <property type="entry name" value="FAE1_CUT1_RppA"/>
    <property type="match status" value="1"/>
</dbReference>
<dbReference type="AlphaFoldDB" id="A0A9Q1KFP5"/>
<comment type="caution">
    <text evidence="8">The sequence shown here is derived from an EMBL/GenBank/DDBJ whole genome shotgun (WGS) entry which is preliminary data.</text>
</comment>
<dbReference type="OrthoDB" id="329835at2759"/>
<evidence type="ECO:0000256" key="4">
    <source>
        <dbReference type="SAM" id="MobiDB-lite"/>
    </source>
</evidence>
<reference evidence="8" key="1">
    <citation type="submission" date="2022-04" db="EMBL/GenBank/DDBJ databases">
        <title>Carnegiea gigantea Genome sequencing and assembly v2.</title>
        <authorList>
            <person name="Copetti D."/>
            <person name="Sanderson M.J."/>
            <person name="Burquez A."/>
            <person name="Wojciechowski M.F."/>
        </authorList>
    </citation>
    <scope>NUCLEOTIDE SEQUENCE</scope>
    <source>
        <strain evidence="8">SGP5-SGP5p</strain>
        <tissue evidence="8">Aerial part</tissue>
    </source>
</reference>
<sequence>MEFNFENAHVFYMPIFCTLFLAIFYCYKSRPKLIYLLDYACFKPPAIFRAPLPSCLEYAYMIFKDNPRLVRFSRRVLERTGLGPETCLPPAIHYIPPEPTMELARDEARLVAFSAIDEVFSKTGLGPEDVDILITNCSIFCPSPSLSSMIVNKYKMKSSIKTFSLSGMGCSASPISVDLASKLLQVYPNSNALIISTEIITPNCYMGTELSMLVPACLFRLGCAAIMLTNKQAEKNRAKYRLLHIVRTHKGGEDRAYNSVTQREDDEGRVGVALSKELMVIAGETLTSNITTLGPLVLPVFEMVHFAFNFIARKILGSEKIKPFVPKFNQIFDHFCVHAGGRAVIDELQTGLRFSDHQVEASRMALYRFGNTSSSSIWYELSYIEAKGRMKKGDRTWQIAFGSGFKCNSAVWKCNRDIKASAAGTGGRDQGTVGDASPKEGIEPYTGSEETPEVRAGIGDGSGGGKEDATAAKEETGDGEGLHVKPPEVRSKVVGEVGSDMR</sequence>
<feature type="domain" description="FAE" evidence="7">
    <location>
        <begin position="28"/>
        <end position="314"/>
    </location>
</feature>
<keyword evidence="5" id="KW-0812">Transmembrane</keyword>
<dbReference type="EMBL" id="JAKOGI010000140">
    <property type="protein sequence ID" value="KAJ8442508.1"/>
    <property type="molecule type" value="Genomic_DNA"/>
</dbReference>
<dbReference type="GO" id="GO:0009922">
    <property type="term" value="F:fatty acid elongase activity"/>
    <property type="evidence" value="ECO:0007669"/>
    <property type="project" value="UniProtKB-EC"/>
</dbReference>
<feature type="transmembrane region" description="Helical" evidence="5">
    <location>
        <begin position="6"/>
        <end position="27"/>
    </location>
</feature>
<evidence type="ECO:0000256" key="5">
    <source>
        <dbReference type="SAM" id="Phobius"/>
    </source>
</evidence>
<keyword evidence="1 3" id="KW-0012">Acyltransferase</keyword>
<accession>A0A9Q1KFP5</accession>
<dbReference type="Proteomes" id="UP001153076">
    <property type="component" value="Unassembled WGS sequence"/>
</dbReference>
<dbReference type="Gene3D" id="3.40.47.10">
    <property type="match status" value="1"/>
</dbReference>
<dbReference type="EC" id="2.3.1.-" evidence="3"/>
<dbReference type="Pfam" id="PF02797">
    <property type="entry name" value="Chal_sti_synt_C"/>
    <property type="match status" value="1"/>
</dbReference>
<evidence type="ECO:0000259" key="6">
    <source>
        <dbReference type="Pfam" id="PF02797"/>
    </source>
</evidence>
<dbReference type="GO" id="GO:0006633">
    <property type="term" value="P:fatty acid biosynthetic process"/>
    <property type="evidence" value="ECO:0007669"/>
    <property type="project" value="InterPro"/>
</dbReference>
<dbReference type="PIRSF" id="PIRSF036417">
    <property type="entry name" value="3-ktacl-CoA_syn"/>
    <property type="match status" value="1"/>
</dbReference>
<dbReference type="SUPFAM" id="SSF53901">
    <property type="entry name" value="Thiolase-like"/>
    <property type="match status" value="2"/>
</dbReference>
<feature type="region of interest" description="Disordered" evidence="4">
    <location>
        <begin position="423"/>
        <end position="502"/>
    </location>
</feature>
<proteinExistence type="inferred from homology"/>
<protein>
    <recommendedName>
        <fullName evidence="3">3-ketoacyl-CoA synthase</fullName>
        <ecNumber evidence="3">2.3.1.-</ecNumber>
    </recommendedName>
</protein>
<dbReference type="InterPro" id="IPR012392">
    <property type="entry name" value="3-ktacl-CoA_syn"/>
</dbReference>
<feature type="compositionally biased region" description="Basic and acidic residues" evidence="4">
    <location>
        <begin position="465"/>
        <end position="502"/>
    </location>
</feature>
<dbReference type="GO" id="GO:0016020">
    <property type="term" value="C:membrane"/>
    <property type="evidence" value="ECO:0007669"/>
    <property type="project" value="InterPro"/>
</dbReference>
<organism evidence="8 9">
    <name type="scientific">Carnegiea gigantea</name>
    <dbReference type="NCBI Taxonomy" id="171969"/>
    <lineage>
        <taxon>Eukaryota</taxon>
        <taxon>Viridiplantae</taxon>
        <taxon>Streptophyta</taxon>
        <taxon>Embryophyta</taxon>
        <taxon>Tracheophyta</taxon>
        <taxon>Spermatophyta</taxon>
        <taxon>Magnoliopsida</taxon>
        <taxon>eudicotyledons</taxon>
        <taxon>Gunneridae</taxon>
        <taxon>Pentapetalae</taxon>
        <taxon>Caryophyllales</taxon>
        <taxon>Cactineae</taxon>
        <taxon>Cactaceae</taxon>
        <taxon>Cactoideae</taxon>
        <taxon>Echinocereeae</taxon>
        <taxon>Carnegiea</taxon>
    </lineage>
</organism>
<evidence type="ECO:0000256" key="1">
    <source>
        <dbReference type="ARBA" id="ARBA00023315"/>
    </source>
</evidence>
<feature type="domain" description="Chalcone/stilbene synthase C-terminal" evidence="6">
    <location>
        <begin position="327"/>
        <end position="407"/>
    </location>
</feature>
<keyword evidence="3" id="KW-0808">Transferase</keyword>
<dbReference type="InterPro" id="IPR016039">
    <property type="entry name" value="Thiolase-like"/>
</dbReference>
<comment type="pathway">
    <text evidence="3">Lipid metabolism; fatty acid biosynthesis.</text>
</comment>
<keyword evidence="5" id="KW-0472">Membrane</keyword>
<keyword evidence="5" id="KW-1133">Transmembrane helix</keyword>
<dbReference type="InterPro" id="IPR013601">
    <property type="entry name" value="FAE1_typ3_polyketide_synth"/>
</dbReference>
<evidence type="ECO:0000256" key="3">
    <source>
        <dbReference type="PIRNR" id="PIRNR036417"/>
    </source>
</evidence>
<comment type="similarity">
    <text evidence="3">Belongs to the thiolase-like superfamily. Chalcone/stilbene synthases family.</text>
</comment>
<evidence type="ECO:0000313" key="9">
    <source>
        <dbReference type="Proteomes" id="UP001153076"/>
    </source>
</evidence>
<evidence type="ECO:0000256" key="2">
    <source>
        <dbReference type="ARBA" id="ARBA00047375"/>
    </source>
</evidence>
<evidence type="ECO:0000259" key="7">
    <source>
        <dbReference type="Pfam" id="PF08392"/>
    </source>
</evidence>
<keyword evidence="9" id="KW-1185">Reference proteome</keyword>